<gene>
    <name evidence="16" type="ORF">RND71_028892</name>
</gene>
<dbReference type="GO" id="GO:0009506">
    <property type="term" value="C:plasmodesma"/>
    <property type="evidence" value="ECO:0007669"/>
    <property type="project" value="TreeGrafter"/>
</dbReference>
<dbReference type="FunFam" id="2.60.120.430:FF:000001">
    <property type="entry name" value="Receptor-like protein kinase FERONIA"/>
    <property type="match status" value="1"/>
</dbReference>
<dbReference type="InterPro" id="IPR017441">
    <property type="entry name" value="Protein_kinase_ATP_BS"/>
</dbReference>
<feature type="region of interest" description="Disordered" evidence="13">
    <location>
        <begin position="922"/>
        <end position="942"/>
    </location>
</feature>
<organism evidence="16 17">
    <name type="scientific">Anisodus tanguticus</name>
    <dbReference type="NCBI Taxonomy" id="243964"/>
    <lineage>
        <taxon>Eukaryota</taxon>
        <taxon>Viridiplantae</taxon>
        <taxon>Streptophyta</taxon>
        <taxon>Embryophyta</taxon>
        <taxon>Tracheophyta</taxon>
        <taxon>Spermatophyta</taxon>
        <taxon>Magnoliopsida</taxon>
        <taxon>eudicotyledons</taxon>
        <taxon>Gunneridae</taxon>
        <taxon>Pentapetalae</taxon>
        <taxon>asterids</taxon>
        <taxon>lamiids</taxon>
        <taxon>Solanales</taxon>
        <taxon>Solanaceae</taxon>
        <taxon>Solanoideae</taxon>
        <taxon>Hyoscyameae</taxon>
        <taxon>Anisodus</taxon>
    </lineage>
</organism>
<dbReference type="GO" id="GO:0004714">
    <property type="term" value="F:transmembrane receptor protein tyrosine kinase activity"/>
    <property type="evidence" value="ECO:0007669"/>
    <property type="project" value="InterPro"/>
</dbReference>
<dbReference type="InterPro" id="IPR008271">
    <property type="entry name" value="Ser/Thr_kinase_AS"/>
</dbReference>
<evidence type="ECO:0000256" key="10">
    <source>
        <dbReference type="ARBA" id="ARBA00023136"/>
    </source>
</evidence>
<evidence type="ECO:0000256" key="1">
    <source>
        <dbReference type="ARBA" id="ARBA00004479"/>
    </source>
</evidence>
<evidence type="ECO:0000256" key="7">
    <source>
        <dbReference type="ARBA" id="ARBA00022777"/>
    </source>
</evidence>
<dbReference type="FunFam" id="3.30.200.20:FF:000039">
    <property type="entry name" value="receptor-like protein kinase FERONIA"/>
    <property type="match status" value="1"/>
</dbReference>
<keyword evidence="11" id="KW-0325">Glycoprotein</keyword>
<evidence type="ECO:0000256" key="8">
    <source>
        <dbReference type="ARBA" id="ARBA00022840"/>
    </source>
</evidence>
<dbReference type="GO" id="GO:0005524">
    <property type="term" value="F:ATP binding"/>
    <property type="evidence" value="ECO:0007669"/>
    <property type="project" value="UniProtKB-UniRule"/>
</dbReference>
<evidence type="ECO:0000256" key="14">
    <source>
        <dbReference type="SAM" id="Phobius"/>
    </source>
</evidence>
<evidence type="ECO:0000256" key="13">
    <source>
        <dbReference type="SAM" id="MobiDB-lite"/>
    </source>
</evidence>
<comment type="subcellular location">
    <subcellularLocation>
        <location evidence="1">Membrane</location>
        <topology evidence="1">Single-pass type I membrane protein</topology>
    </subcellularLocation>
</comment>
<dbReference type="Gene3D" id="2.60.120.430">
    <property type="entry name" value="Galactose-binding lectin"/>
    <property type="match status" value="2"/>
</dbReference>
<protein>
    <recommendedName>
        <fullName evidence="15">Protein kinase domain-containing protein</fullName>
    </recommendedName>
</protein>
<dbReference type="PROSITE" id="PS00108">
    <property type="entry name" value="PROTEIN_KINASE_ST"/>
    <property type="match status" value="1"/>
</dbReference>
<dbReference type="SUPFAM" id="SSF56112">
    <property type="entry name" value="Protein kinase-like (PK-like)"/>
    <property type="match status" value="1"/>
</dbReference>
<evidence type="ECO:0000256" key="4">
    <source>
        <dbReference type="ARBA" id="ARBA00022692"/>
    </source>
</evidence>
<keyword evidence="8 12" id="KW-0067">ATP-binding</keyword>
<dbReference type="InterPro" id="IPR000719">
    <property type="entry name" value="Prot_kinase_dom"/>
</dbReference>
<dbReference type="InterPro" id="IPR045272">
    <property type="entry name" value="ANXUR1/2-like"/>
</dbReference>
<evidence type="ECO:0000313" key="17">
    <source>
        <dbReference type="Proteomes" id="UP001291623"/>
    </source>
</evidence>
<dbReference type="PROSITE" id="PS00107">
    <property type="entry name" value="PROTEIN_KINASE_ATP"/>
    <property type="match status" value="1"/>
</dbReference>
<dbReference type="InterPro" id="IPR001245">
    <property type="entry name" value="Ser-Thr/Tyr_kinase_cat_dom"/>
</dbReference>
<keyword evidence="10 14" id="KW-0472">Membrane</keyword>
<proteinExistence type="predicted"/>
<dbReference type="AlphaFoldDB" id="A0AAE1RLK3"/>
<dbReference type="PANTHER" id="PTHR27003:SF69">
    <property type="entry name" value="PROTEIN KINASE DOMAIN-CONTAINING PROTEIN"/>
    <property type="match status" value="1"/>
</dbReference>
<evidence type="ECO:0000256" key="3">
    <source>
        <dbReference type="ARBA" id="ARBA00022679"/>
    </source>
</evidence>
<feature type="transmembrane region" description="Helical" evidence="14">
    <location>
        <begin position="485"/>
        <end position="508"/>
    </location>
</feature>
<dbReference type="InterPro" id="IPR011009">
    <property type="entry name" value="Kinase-like_dom_sf"/>
</dbReference>
<dbReference type="GO" id="GO:0004674">
    <property type="term" value="F:protein serine/threonine kinase activity"/>
    <property type="evidence" value="ECO:0007669"/>
    <property type="project" value="UniProtKB-KW"/>
</dbReference>
<dbReference type="FunFam" id="1.10.510.10:FF:000252">
    <property type="entry name" value="Receptor-like protein kinase FERONIA"/>
    <property type="match status" value="1"/>
</dbReference>
<evidence type="ECO:0000259" key="15">
    <source>
        <dbReference type="PROSITE" id="PS50011"/>
    </source>
</evidence>
<comment type="caution">
    <text evidence="16">The sequence shown here is derived from an EMBL/GenBank/DDBJ whole genome shotgun (WGS) entry which is preliminary data.</text>
</comment>
<feature type="binding site" evidence="12">
    <location>
        <position position="578"/>
    </location>
    <ligand>
        <name>ATP</name>
        <dbReference type="ChEBI" id="CHEBI:30616"/>
    </ligand>
</feature>
<dbReference type="Pfam" id="PF12819">
    <property type="entry name" value="Malectin_like"/>
    <property type="match status" value="1"/>
</dbReference>
<evidence type="ECO:0000256" key="9">
    <source>
        <dbReference type="ARBA" id="ARBA00022989"/>
    </source>
</evidence>
<keyword evidence="4 14" id="KW-0812">Transmembrane</keyword>
<sequence length="976" mass="109387">MGSEFKSPIFCFDVRKHMWPHNAIRDADASTDALETHLNPPESQMRYATHIPSHFGKNLRPEVPNVLFRCVEESKAAEGHPQRGCQPRCSGSSFQSEVSKFKQYCKRTETYANRISPSDRVFLADNLNSPQRVFVNTTLKSIPTTYSSNLYQTARILNEPSKFAFSIKKQGRVWIRLYFFPFLDEKFNLSSAKFSVSAQNYTLIKDFQPLNVPSVKEYTLNITSTSLVLTFMPSASSFTFINALEVISLPDELIPVDAGTHNLMEQALETVARVNMGNVEVLPQNDTSWRSWESDERYLTSSRNLVQFVSRARAVNYTRRGGPSKNIAPPLVYGTATRLLSEPDPNTLANVTWSFDVDPGFDYFIRFHFCDIVSGYNDPNRVGSGDHDLIFNIFVNSQLASRYLDLKKKTLNIRGSPYYMDVFTRLENVHSIGISIGPADILNAYPEGLLNGLEIMKISNFKGSLDASDAEFQSLTPTSKKNRTWLILGSTIGGSIICIVLVLVSILLCRSRTRAAVDDSTEDKEASMISKSNMGYQFPLVAVQEATDNFSESMVIGFGGFGKVYKGVLKDNTKVAVKRGFHQSQQGLSEFKTEVEMLSQFRHRHLVSLVGYCNEKDEMIIIYEYMENGTLKDHLYGSDVPNLSWTQRLEICIGSAKGLHYLHTGSQKAIIHRDVKSSNILLDENLWAKVSDFGLSKNGPEIDQTHVSTAVKGSFGYLDPEYLTRQQLTDKSDVYSFGVVMFEVLCGRPVIDPSLPKESVNLIECVMKCLRNGESEAIVDPRIAHEITPKSLTKFVYTAEKCLAEYGADRPTMGEVLWNLEYAMKLQGKDEKNTEENEISDNQMDNSVLSTEYSMGSMADIAGISMSKVFCQMGILSNCSQARQRQPQQKATLLHDRAVQTRLVERSRSTYQSEGKCVEMGSYNAASRTSPDKSLTRSDSPATKVYSISTTNENTGVNINRSHEVLGKSLLTLARV</sequence>
<dbReference type="InterPro" id="IPR024788">
    <property type="entry name" value="Malectin-like_Carb-bd_dom"/>
</dbReference>
<keyword evidence="7" id="KW-0418">Kinase</keyword>
<dbReference type="Pfam" id="PF07714">
    <property type="entry name" value="PK_Tyr_Ser-Thr"/>
    <property type="match status" value="1"/>
</dbReference>
<keyword evidence="3" id="KW-0808">Transferase</keyword>
<reference evidence="16" key="1">
    <citation type="submission" date="2023-12" db="EMBL/GenBank/DDBJ databases">
        <title>Genome assembly of Anisodus tanguticus.</title>
        <authorList>
            <person name="Wang Y.-J."/>
        </authorList>
    </citation>
    <scope>NUCLEOTIDE SEQUENCE</scope>
    <source>
        <strain evidence="16">KB-2021</strain>
        <tissue evidence="16">Leaf</tissue>
    </source>
</reference>
<accession>A0AAE1RLK3</accession>
<dbReference type="PANTHER" id="PTHR27003">
    <property type="entry name" value="OS07G0166700 PROTEIN"/>
    <property type="match status" value="1"/>
</dbReference>
<dbReference type="PROSITE" id="PS50011">
    <property type="entry name" value="PROTEIN_KINASE_DOM"/>
    <property type="match status" value="1"/>
</dbReference>
<dbReference type="EMBL" id="JAVYJV010000015">
    <property type="protein sequence ID" value="KAK4353374.1"/>
    <property type="molecule type" value="Genomic_DNA"/>
</dbReference>
<name>A0AAE1RLK3_9SOLA</name>
<evidence type="ECO:0000256" key="6">
    <source>
        <dbReference type="ARBA" id="ARBA00022741"/>
    </source>
</evidence>
<dbReference type="GO" id="GO:0005886">
    <property type="term" value="C:plasma membrane"/>
    <property type="evidence" value="ECO:0007669"/>
    <property type="project" value="TreeGrafter"/>
</dbReference>
<evidence type="ECO:0000256" key="5">
    <source>
        <dbReference type="ARBA" id="ARBA00022729"/>
    </source>
</evidence>
<keyword evidence="5" id="KW-0732">Signal</keyword>
<keyword evidence="6 12" id="KW-0547">Nucleotide-binding</keyword>
<dbReference type="Gene3D" id="1.10.510.10">
    <property type="entry name" value="Transferase(Phosphotransferase) domain 1"/>
    <property type="match status" value="1"/>
</dbReference>
<keyword evidence="17" id="KW-1185">Reference proteome</keyword>
<dbReference type="SMART" id="SM00220">
    <property type="entry name" value="S_TKc"/>
    <property type="match status" value="1"/>
</dbReference>
<evidence type="ECO:0000256" key="12">
    <source>
        <dbReference type="PROSITE-ProRule" id="PRU10141"/>
    </source>
</evidence>
<evidence type="ECO:0000256" key="11">
    <source>
        <dbReference type="ARBA" id="ARBA00023180"/>
    </source>
</evidence>
<dbReference type="Proteomes" id="UP001291623">
    <property type="component" value="Unassembled WGS sequence"/>
</dbReference>
<dbReference type="CDD" id="cd14066">
    <property type="entry name" value="STKc_IRAK"/>
    <property type="match status" value="1"/>
</dbReference>
<dbReference type="Gene3D" id="3.30.200.20">
    <property type="entry name" value="Phosphorylase Kinase, domain 1"/>
    <property type="match status" value="1"/>
</dbReference>
<keyword evidence="9 14" id="KW-1133">Transmembrane helix</keyword>
<evidence type="ECO:0000313" key="16">
    <source>
        <dbReference type="EMBL" id="KAK4353374.1"/>
    </source>
</evidence>
<feature type="domain" description="Protein kinase" evidence="15">
    <location>
        <begin position="550"/>
        <end position="823"/>
    </location>
</feature>
<evidence type="ECO:0000256" key="2">
    <source>
        <dbReference type="ARBA" id="ARBA00022527"/>
    </source>
</evidence>
<keyword evidence="2" id="KW-0723">Serine/threonine-protein kinase</keyword>